<evidence type="ECO:0000313" key="6">
    <source>
        <dbReference type="Proteomes" id="UP000466514"/>
    </source>
</evidence>
<keyword evidence="2" id="KW-0238">DNA-binding</keyword>
<evidence type="ECO:0000256" key="2">
    <source>
        <dbReference type="ARBA" id="ARBA00023125"/>
    </source>
</evidence>
<dbReference type="SUPFAM" id="SSF48008">
    <property type="entry name" value="GntR ligand-binding domain-like"/>
    <property type="match status" value="1"/>
</dbReference>
<dbReference type="Proteomes" id="UP000466514">
    <property type="component" value="Chromosome"/>
</dbReference>
<dbReference type="PANTHER" id="PTHR43537:SF5">
    <property type="entry name" value="UXU OPERON TRANSCRIPTIONAL REGULATOR"/>
    <property type="match status" value="1"/>
</dbReference>
<evidence type="ECO:0000256" key="3">
    <source>
        <dbReference type="ARBA" id="ARBA00023163"/>
    </source>
</evidence>
<dbReference type="InterPro" id="IPR036390">
    <property type="entry name" value="WH_DNA-bd_sf"/>
</dbReference>
<sequence length="272" mass="29725">MRDMLTCRWEKVNTRLSCRGSTGETIPAYRVAMPSRRRSALVDRLVVDQPGRPQQAILDELRRVILDGAVPPGTLIPLAEVAELFGVSQIPVRESLKTLIGEGLVSHRSNAGYAVAQLTPQDLREMYIVRETLESASLAVAIANATDEDRAAIVAANDVLQQAVRDDDPVAYHRRSRTFHLALARPSRMHRLLHMLESAWNVTEPVQSMVHVGPAHRAALHADHCEMVAAFLVGDVEGLLTASGLHSQRLNAVIATLPTDTGLLSTDISSTQ</sequence>
<dbReference type="GO" id="GO:0003700">
    <property type="term" value="F:DNA-binding transcription factor activity"/>
    <property type="evidence" value="ECO:0007669"/>
    <property type="project" value="InterPro"/>
</dbReference>
<dbReference type="SMART" id="SM00895">
    <property type="entry name" value="FCD"/>
    <property type="match status" value="1"/>
</dbReference>
<keyword evidence="6" id="KW-1185">Reference proteome</keyword>
<dbReference type="PROSITE" id="PS50949">
    <property type="entry name" value="HTH_GNTR"/>
    <property type="match status" value="1"/>
</dbReference>
<dbReference type="Pfam" id="PF00392">
    <property type="entry name" value="GntR"/>
    <property type="match status" value="1"/>
</dbReference>
<dbReference type="InterPro" id="IPR008920">
    <property type="entry name" value="TF_FadR/GntR_C"/>
</dbReference>
<evidence type="ECO:0000259" key="4">
    <source>
        <dbReference type="PROSITE" id="PS50949"/>
    </source>
</evidence>
<dbReference type="Pfam" id="PF07729">
    <property type="entry name" value="FCD"/>
    <property type="match status" value="1"/>
</dbReference>
<dbReference type="PANTHER" id="PTHR43537">
    <property type="entry name" value="TRANSCRIPTIONAL REGULATOR, GNTR FAMILY"/>
    <property type="match status" value="1"/>
</dbReference>
<dbReference type="Gene3D" id="1.20.120.530">
    <property type="entry name" value="GntR ligand-binding domain-like"/>
    <property type="match status" value="1"/>
</dbReference>
<dbReference type="SUPFAM" id="SSF46785">
    <property type="entry name" value="Winged helix' DNA-binding domain"/>
    <property type="match status" value="1"/>
</dbReference>
<keyword evidence="1" id="KW-0805">Transcription regulation</keyword>
<protein>
    <submittedName>
        <fullName evidence="5">GntR family transcriptional regulator</fullName>
    </submittedName>
</protein>
<dbReference type="KEGG" id="mpsc:MPSYJ_52140"/>
<evidence type="ECO:0000256" key="1">
    <source>
        <dbReference type="ARBA" id="ARBA00023015"/>
    </source>
</evidence>
<reference evidence="5 6" key="1">
    <citation type="journal article" date="2019" name="Emerg. Microbes Infect.">
        <title>Comprehensive subspecies identification of 175 nontuberculous mycobacteria species based on 7547 genomic profiles.</title>
        <authorList>
            <person name="Matsumoto Y."/>
            <person name="Kinjo T."/>
            <person name="Motooka D."/>
            <person name="Nabeya D."/>
            <person name="Jung N."/>
            <person name="Uechi K."/>
            <person name="Horii T."/>
            <person name="Iida T."/>
            <person name="Fujita J."/>
            <person name="Nakamura S."/>
        </authorList>
    </citation>
    <scope>NUCLEOTIDE SEQUENCE [LARGE SCALE GENOMIC DNA]</scope>
    <source>
        <strain evidence="5 6">JCM 13323</strain>
    </source>
</reference>
<gene>
    <name evidence="5" type="ORF">MPSYJ_52140</name>
</gene>
<dbReference type="InterPro" id="IPR000524">
    <property type="entry name" value="Tscrpt_reg_HTH_GntR"/>
</dbReference>
<dbReference type="InterPro" id="IPR036388">
    <property type="entry name" value="WH-like_DNA-bd_sf"/>
</dbReference>
<organism evidence="5 6">
    <name type="scientific">Mycolicibacterium psychrotolerans</name>
    <dbReference type="NCBI Taxonomy" id="216929"/>
    <lineage>
        <taxon>Bacteria</taxon>
        <taxon>Bacillati</taxon>
        <taxon>Actinomycetota</taxon>
        <taxon>Actinomycetes</taxon>
        <taxon>Mycobacteriales</taxon>
        <taxon>Mycobacteriaceae</taxon>
        <taxon>Mycolicibacterium</taxon>
    </lineage>
</organism>
<dbReference type="GO" id="GO:0003677">
    <property type="term" value="F:DNA binding"/>
    <property type="evidence" value="ECO:0007669"/>
    <property type="project" value="UniProtKB-KW"/>
</dbReference>
<evidence type="ECO:0000313" key="5">
    <source>
        <dbReference type="EMBL" id="BBX71753.1"/>
    </source>
</evidence>
<accession>A0A7I7MJQ3</accession>
<dbReference type="EMBL" id="AP022574">
    <property type="protein sequence ID" value="BBX71753.1"/>
    <property type="molecule type" value="Genomic_DNA"/>
</dbReference>
<dbReference type="Gene3D" id="1.10.10.10">
    <property type="entry name" value="Winged helix-like DNA-binding domain superfamily/Winged helix DNA-binding domain"/>
    <property type="match status" value="1"/>
</dbReference>
<dbReference type="InterPro" id="IPR011711">
    <property type="entry name" value="GntR_C"/>
</dbReference>
<name>A0A7I7MJQ3_9MYCO</name>
<proteinExistence type="predicted"/>
<feature type="domain" description="HTH gntR-type" evidence="4">
    <location>
        <begin position="51"/>
        <end position="118"/>
    </location>
</feature>
<dbReference type="AlphaFoldDB" id="A0A7I7MJQ3"/>
<dbReference type="SMART" id="SM00345">
    <property type="entry name" value="HTH_GNTR"/>
    <property type="match status" value="1"/>
</dbReference>
<keyword evidence="3" id="KW-0804">Transcription</keyword>